<dbReference type="Proteomes" id="UP000002899">
    <property type="component" value="Chromosome III"/>
</dbReference>
<dbReference type="PANTHER" id="PTHR45982">
    <property type="entry name" value="REGULATOR OF CHROMOSOME CONDENSATION"/>
    <property type="match status" value="1"/>
</dbReference>
<sequence length="396" mass="44445">MWSVIRELCNNIMSLNPYISTKDSQTYPNWSVYSACVDPKLSLFLESNKWRLIRYHRTLTIGLDENGRLMVYKDNCVKCITVDPSILDVQMSNEHLFVHYKSGQVKMARDFVKKLKFDPQYMDNLPVPGLLLGLGRIVNMSIGINHAGFVTSDGDLYIGGNNFYGQSGQKPKKLHLSSANYQLNSYTDHSDEIELVPYKKIMNGIKKVSCAARHTICLDKLGNVYSFGDDSQIQLGLGDTRGTAINKVRDVNIKSMAPITTAIPLKHLVTYKPRERHLQYIPQKLPITADDIITGEDFTVIKSNNTLFACGNNVHGQCGNNLTTHHQMLLPIKLPKCHIRSVSCGRQHCVAQLSDGNTYGWGFLGLPNVYGIVCPPKKVDLQGNIFCNEDVTIVNY</sequence>
<dbReference type="RefSeq" id="XP_021338593.1">
    <property type="nucleotide sequence ID" value="XM_021482026.1"/>
</dbReference>
<dbReference type="EC" id="6.3.2.-" evidence="2"/>
<dbReference type="PANTHER" id="PTHR45982:SF1">
    <property type="entry name" value="REGULATOR OF CHROMOSOME CONDENSATION"/>
    <property type="match status" value="1"/>
</dbReference>
<reference evidence="2 3" key="3">
    <citation type="journal article" date="2016" name="Sci. Rep.">
        <title>Genome-wide diversity and gene expression profiling of Babesia microti isolates identify polymorphic genes that mediate host-pathogen interactions.</title>
        <authorList>
            <person name="Silva J.C."/>
            <person name="Cornillot E."/>
            <person name="McCracken C."/>
            <person name="Usmani-Brown S."/>
            <person name="Dwivedi A."/>
            <person name="Ifeonu O.O."/>
            <person name="Crabtree J."/>
            <person name="Gotia H.T."/>
            <person name="Virji A.Z."/>
            <person name="Reynes C."/>
            <person name="Colinge J."/>
            <person name="Kumar V."/>
            <person name="Lawres L."/>
            <person name="Pazzi J.E."/>
            <person name="Pablo J.V."/>
            <person name="Hung C."/>
            <person name="Brancato J."/>
            <person name="Kumari P."/>
            <person name="Orvis J."/>
            <person name="Tretina K."/>
            <person name="Chibucos M."/>
            <person name="Ott S."/>
            <person name="Sadzewicz L."/>
            <person name="Sengamalay N."/>
            <person name="Shetty A.C."/>
            <person name="Su Q."/>
            <person name="Tallon L."/>
            <person name="Fraser C.M."/>
            <person name="Frutos R."/>
            <person name="Molina D.M."/>
            <person name="Krause P.J."/>
            <person name="Ben Mamoun C."/>
        </authorList>
    </citation>
    <scope>NUCLEOTIDE SEQUENCE [LARGE SCALE GENOMIC DNA]</scope>
    <source>
        <strain evidence="2 3">RI</strain>
    </source>
</reference>
<dbReference type="OrthoDB" id="8068875at2759"/>
<dbReference type="AlphaFoldDB" id="A0A1R4ABR0"/>
<evidence type="ECO:0000313" key="3">
    <source>
        <dbReference type="Proteomes" id="UP000002899"/>
    </source>
</evidence>
<proteinExistence type="predicted"/>
<organism evidence="2 3">
    <name type="scientific">Babesia microti (strain RI)</name>
    <dbReference type="NCBI Taxonomy" id="1133968"/>
    <lineage>
        <taxon>Eukaryota</taxon>
        <taxon>Sar</taxon>
        <taxon>Alveolata</taxon>
        <taxon>Apicomplexa</taxon>
        <taxon>Aconoidasida</taxon>
        <taxon>Piroplasmida</taxon>
        <taxon>Babesiidae</taxon>
        <taxon>Babesia</taxon>
    </lineage>
</organism>
<dbReference type="InterPro" id="IPR009091">
    <property type="entry name" value="RCC1/BLIP-II"/>
</dbReference>
<reference evidence="2 3" key="1">
    <citation type="journal article" date="2012" name="Nucleic Acids Res.">
        <title>Sequencing of the smallest Apicomplexan genome from the human pathogen Babesia microti.</title>
        <authorList>
            <person name="Cornillot E."/>
            <person name="Hadj-Kaddour K."/>
            <person name="Dassouli A."/>
            <person name="Noel B."/>
            <person name="Ranwez V."/>
            <person name="Vacherie B."/>
            <person name="Augagneur Y."/>
            <person name="Bres V."/>
            <person name="Duclos A."/>
            <person name="Randazzo S."/>
            <person name="Carcy B."/>
            <person name="Debierre-Grockiego F."/>
            <person name="Delbecq S."/>
            <person name="Moubri-Menage K."/>
            <person name="Shams-Eldin H."/>
            <person name="Usmani-Brown S."/>
            <person name="Bringaud F."/>
            <person name="Wincker P."/>
            <person name="Vivares C.P."/>
            <person name="Schwarz R.T."/>
            <person name="Schetters T.P."/>
            <person name="Krause P.J."/>
            <person name="Gorenflot A."/>
            <person name="Berry V."/>
            <person name="Barbe V."/>
            <person name="Ben Mamoun C."/>
        </authorList>
    </citation>
    <scope>NUCLEOTIDE SEQUENCE [LARGE SCALE GENOMIC DNA]</scope>
    <source>
        <strain evidence="2 3">RI</strain>
    </source>
</reference>
<reference evidence="2 3" key="2">
    <citation type="journal article" date="2013" name="PLoS ONE">
        <title>Whole genome mapping and re-organization of the nuclear and mitochondrial genomes of Babesia microti isolates.</title>
        <authorList>
            <person name="Cornillot E."/>
            <person name="Dassouli A."/>
            <person name="Garg A."/>
            <person name="Pachikara N."/>
            <person name="Randazzo S."/>
            <person name="Depoix D."/>
            <person name="Carcy B."/>
            <person name="Delbecq S."/>
            <person name="Frutos R."/>
            <person name="Silva J.C."/>
            <person name="Sutton R."/>
            <person name="Krause P.J."/>
            <person name="Mamoun C.B."/>
        </authorList>
    </citation>
    <scope>NUCLEOTIDE SEQUENCE [LARGE SCALE GENOMIC DNA]</scope>
    <source>
        <strain evidence="2 3">RI</strain>
    </source>
</reference>
<gene>
    <name evidence="2" type="ORF">BMR1_03g02200</name>
</gene>
<keyword evidence="3" id="KW-1185">Reference proteome</keyword>
<dbReference type="Gene3D" id="2.130.10.30">
    <property type="entry name" value="Regulator of chromosome condensation 1/beta-lactamase-inhibitor protein II"/>
    <property type="match status" value="1"/>
</dbReference>
<evidence type="ECO:0000313" key="2">
    <source>
        <dbReference type="EMBL" id="SJK86436.1"/>
    </source>
</evidence>
<dbReference type="Pfam" id="PF00415">
    <property type="entry name" value="RCC1"/>
    <property type="match status" value="1"/>
</dbReference>
<dbReference type="EMBL" id="LN871598">
    <property type="protein sequence ID" value="SJK86436.1"/>
    <property type="molecule type" value="Genomic_DNA"/>
</dbReference>
<dbReference type="KEGG" id="bmic:BMR1_03g02200"/>
<feature type="repeat" description="RCC1" evidence="1">
    <location>
        <begin position="305"/>
        <end position="355"/>
    </location>
</feature>
<dbReference type="InterPro" id="IPR000408">
    <property type="entry name" value="Reg_chr_condens"/>
</dbReference>
<evidence type="ECO:0000256" key="1">
    <source>
        <dbReference type="PROSITE-ProRule" id="PRU00235"/>
    </source>
</evidence>
<dbReference type="SUPFAM" id="SSF50985">
    <property type="entry name" value="RCC1/BLIP-II"/>
    <property type="match status" value="1"/>
</dbReference>
<dbReference type="GeneID" id="24425081"/>
<dbReference type="GO" id="GO:0005737">
    <property type="term" value="C:cytoplasm"/>
    <property type="evidence" value="ECO:0007669"/>
    <property type="project" value="TreeGrafter"/>
</dbReference>
<dbReference type="VEuPathDB" id="PiroplasmaDB:BMR1_03g02200"/>
<protein>
    <submittedName>
        <fullName evidence="2">Probable E3 ubiquitin-protein ligase HERC1</fullName>
        <ecNumber evidence="2">6.3.2.-</ecNumber>
    </submittedName>
</protein>
<dbReference type="PROSITE" id="PS50012">
    <property type="entry name" value="RCC1_3"/>
    <property type="match status" value="1"/>
</dbReference>
<dbReference type="InterPro" id="IPR051553">
    <property type="entry name" value="Ran_GTPase-activating"/>
</dbReference>
<name>A0A1R4ABR0_BABMR</name>
<accession>A0A1R4ABR0</accession>
<dbReference type="GO" id="GO:0005085">
    <property type="term" value="F:guanyl-nucleotide exchange factor activity"/>
    <property type="evidence" value="ECO:0007669"/>
    <property type="project" value="TreeGrafter"/>
</dbReference>